<dbReference type="OrthoDB" id="9790377at2"/>
<organism evidence="2 3">
    <name type="scientific">Algoriphagus faecimaris</name>
    <dbReference type="NCBI Taxonomy" id="686796"/>
    <lineage>
        <taxon>Bacteria</taxon>
        <taxon>Pseudomonadati</taxon>
        <taxon>Bacteroidota</taxon>
        <taxon>Cytophagia</taxon>
        <taxon>Cytophagales</taxon>
        <taxon>Cyclobacteriaceae</taxon>
        <taxon>Algoriphagus</taxon>
    </lineage>
</organism>
<dbReference type="Pfam" id="PF13588">
    <property type="entry name" value="HSDR_N_2"/>
    <property type="match status" value="1"/>
</dbReference>
<dbReference type="STRING" id="686796.SAMN04488104_102926"/>
<dbReference type="EMBL" id="FNAC01000029">
    <property type="protein sequence ID" value="SDD42356.1"/>
    <property type="molecule type" value="Genomic_DNA"/>
</dbReference>
<dbReference type="Proteomes" id="UP000199060">
    <property type="component" value="Unassembled WGS sequence"/>
</dbReference>
<evidence type="ECO:0000259" key="1">
    <source>
        <dbReference type="Pfam" id="PF13588"/>
    </source>
</evidence>
<dbReference type="AlphaFoldDB" id="A0A1G6UNR2"/>
<protein>
    <submittedName>
        <fullName evidence="2">Type I restriction enzyme R protein N terminus (HSDR_N)</fullName>
    </submittedName>
</protein>
<keyword evidence="3" id="KW-1185">Reference proteome</keyword>
<feature type="domain" description="Type I restriction enzyme R protein N-terminal" evidence="1">
    <location>
        <begin position="44"/>
        <end position="153"/>
    </location>
</feature>
<sequence length="157" mass="18499">MNMIDSEIQLPNLNLPEIQPQLKKQDGKLFIYDFHRKRDLILTPEEWVRQHWISFLLVQLNYPKGLLSLEKGMKYNQLQKRTDVLVFDQSGSPYLIIECKAPQISINQKTLEQACLYHSTLKSKFLILSNGMKHVSLRWIAEENRFEQLKSFPEAPI</sequence>
<reference evidence="3" key="1">
    <citation type="submission" date="2016-10" db="EMBL/GenBank/DDBJ databases">
        <authorList>
            <person name="Varghese N."/>
            <person name="Submissions S."/>
        </authorList>
    </citation>
    <scope>NUCLEOTIDE SEQUENCE [LARGE SCALE GENOMIC DNA]</scope>
    <source>
        <strain evidence="3">DSM 23095</strain>
    </source>
</reference>
<proteinExistence type="predicted"/>
<evidence type="ECO:0000313" key="2">
    <source>
        <dbReference type="EMBL" id="SDD42356.1"/>
    </source>
</evidence>
<dbReference type="InterPro" id="IPR029464">
    <property type="entry name" value="HSDR_N"/>
</dbReference>
<gene>
    <name evidence="2" type="ORF">SAMN04488104_102926</name>
</gene>
<name>A0A1G6UNR2_9BACT</name>
<dbReference type="Gene3D" id="3.90.1570.30">
    <property type="match status" value="1"/>
</dbReference>
<accession>A0A1G6UNR2</accession>
<evidence type="ECO:0000313" key="3">
    <source>
        <dbReference type="Proteomes" id="UP000199060"/>
    </source>
</evidence>